<dbReference type="InterPro" id="IPR000152">
    <property type="entry name" value="EGF-type_Asp/Asn_hydroxyl_site"/>
</dbReference>
<evidence type="ECO:0000256" key="11">
    <source>
        <dbReference type="PROSITE-ProRule" id="PRU00076"/>
    </source>
</evidence>
<dbReference type="Pfam" id="PF00008">
    <property type="entry name" value="EGF"/>
    <property type="match status" value="3"/>
</dbReference>
<dbReference type="SMART" id="SM00181">
    <property type="entry name" value="EGF"/>
    <property type="match status" value="4"/>
</dbReference>
<evidence type="ECO:0000256" key="12">
    <source>
        <dbReference type="SAM" id="MobiDB-lite"/>
    </source>
</evidence>
<keyword evidence="7" id="KW-0677">Repeat</keyword>
<dbReference type="InterPro" id="IPR036508">
    <property type="entry name" value="Chitin-bd_dom_sf"/>
</dbReference>
<evidence type="ECO:0000256" key="3">
    <source>
        <dbReference type="ARBA" id="ARBA00022490"/>
    </source>
</evidence>
<feature type="domain" description="EGF-like" evidence="13">
    <location>
        <begin position="107"/>
        <end position="143"/>
    </location>
</feature>
<dbReference type="FunFam" id="2.10.25.10:FF:000425">
    <property type="entry name" value="Eyes shut homolog"/>
    <property type="match status" value="1"/>
</dbReference>
<dbReference type="InterPro" id="IPR051022">
    <property type="entry name" value="Notch_Cell-Fate_Det"/>
</dbReference>
<keyword evidence="8" id="KW-0106">Calcium</keyword>
<gene>
    <name evidence="14" type="ORF">NP493_1012g00004</name>
</gene>
<feature type="region of interest" description="Disordered" evidence="12">
    <location>
        <begin position="1"/>
        <end position="73"/>
    </location>
</feature>
<dbReference type="InterPro" id="IPR001881">
    <property type="entry name" value="EGF-like_Ca-bd_dom"/>
</dbReference>
<dbReference type="SMART" id="SM00179">
    <property type="entry name" value="EGF_CA"/>
    <property type="match status" value="3"/>
</dbReference>
<dbReference type="EMBL" id="JAODUO010001009">
    <property type="protein sequence ID" value="KAK2171958.1"/>
    <property type="molecule type" value="Genomic_DNA"/>
</dbReference>
<keyword evidence="9 11" id="KW-1015">Disulfide bond</keyword>
<protein>
    <recommendedName>
        <fullName evidence="13">EGF-like domain-containing protein</fullName>
    </recommendedName>
</protein>
<evidence type="ECO:0000256" key="1">
    <source>
        <dbReference type="ARBA" id="ARBA00004496"/>
    </source>
</evidence>
<feature type="disulfide bond" evidence="11">
    <location>
        <begin position="249"/>
        <end position="258"/>
    </location>
</feature>
<comment type="caution">
    <text evidence="14">The sequence shown here is derived from an EMBL/GenBank/DDBJ whole genome shotgun (WGS) entry which is preliminary data.</text>
</comment>
<feature type="disulfide bond" evidence="11">
    <location>
        <begin position="171"/>
        <end position="180"/>
    </location>
</feature>
<dbReference type="PRINTS" id="PR00010">
    <property type="entry name" value="EGFBLOOD"/>
</dbReference>
<dbReference type="InterPro" id="IPR013032">
    <property type="entry name" value="EGF-like_CS"/>
</dbReference>
<accession>A0AAD9KK08</accession>
<organism evidence="14 15">
    <name type="scientific">Ridgeia piscesae</name>
    <name type="common">Tubeworm</name>
    <dbReference type="NCBI Taxonomy" id="27915"/>
    <lineage>
        <taxon>Eukaryota</taxon>
        <taxon>Metazoa</taxon>
        <taxon>Spiralia</taxon>
        <taxon>Lophotrochozoa</taxon>
        <taxon>Annelida</taxon>
        <taxon>Polychaeta</taxon>
        <taxon>Sedentaria</taxon>
        <taxon>Canalipalpata</taxon>
        <taxon>Sabellida</taxon>
        <taxon>Siboglinidae</taxon>
        <taxon>Ridgeia</taxon>
    </lineage>
</organism>
<feature type="disulfide bond" evidence="11">
    <location>
        <begin position="133"/>
        <end position="142"/>
    </location>
</feature>
<evidence type="ECO:0000259" key="13">
    <source>
        <dbReference type="PROSITE" id="PS50026"/>
    </source>
</evidence>
<dbReference type="GO" id="GO:0008061">
    <property type="term" value="F:chitin binding"/>
    <property type="evidence" value="ECO:0007669"/>
    <property type="project" value="InterPro"/>
</dbReference>
<keyword evidence="15" id="KW-1185">Reference proteome</keyword>
<dbReference type="GO" id="GO:0005576">
    <property type="term" value="C:extracellular region"/>
    <property type="evidence" value="ECO:0007669"/>
    <property type="project" value="UniProtKB-SubCell"/>
</dbReference>
<dbReference type="PROSITE" id="PS01186">
    <property type="entry name" value="EGF_2"/>
    <property type="match status" value="2"/>
</dbReference>
<dbReference type="FunFam" id="2.10.25.10:FF:000255">
    <property type="entry name" value="Sushi, nidogen and EGF-like domains 1"/>
    <property type="match status" value="1"/>
</dbReference>
<feature type="domain" description="EGF-like" evidence="13">
    <location>
        <begin position="183"/>
        <end position="219"/>
    </location>
</feature>
<name>A0AAD9KK08_RIDPI</name>
<dbReference type="CDD" id="cd00054">
    <property type="entry name" value="EGF_CA"/>
    <property type="match status" value="3"/>
</dbReference>
<dbReference type="PANTHER" id="PTHR24049">
    <property type="entry name" value="CRUMBS FAMILY MEMBER"/>
    <property type="match status" value="1"/>
</dbReference>
<comment type="subcellular location">
    <subcellularLocation>
        <location evidence="1">Cytoplasm</location>
    </subcellularLocation>
    <subcellularLocation>
        <location evidence="2">Secreted</location>
    </subcellularLocation>
</comment>
<proteinExistence type="predicted"/>
<evidence type="ECO:0000256" key="8">
    <source>
        <dbReference type="ARBA" id="ARBA00022837"/>
    </source>
</evidence>
<dbReference type="SUPFAM" id="SSF57625">
    <property type="entry name" value="Invertebrate chitin-binding proteins"/>
    <property type="match status" value="1"/>
</dbReference>
<dbReference type="PROSITE" id="PS00022">
    <property type="entry name" value="EGF_1"/>
    <property type="match status" value="3"/>
</dbReference>
<reference evidence="14" key="1">
    <citation type="journal article" date="2023" name="Mol. Biol. Evol.">
        <title>Third-Generation Sequencing Reveals the Adaptive Role of the Epigenome in Three Deep-Sea Polychaetes.</title>
        <authorList>
            <person name="Perez M."/>
            <person name="Aroh O."/>
            <person name="Sun Y."/>
            <person name="Lan Y."/>
            <person name="Juniper S.K."/>
            <person name="Young C.R."/>
            <person name="Angers B."/>
            <person name="Qian P.Y."/>
        </authorList>
    </citation>
    <scope>NUCLEOTIDE SEQUENCE</scope>
    <source>
        <strain evidence="14">R07B-5</strain>
    </source>
</reference>
<evidence type="ECO:0000256" key="2">
    <source>
        <dbReference type="ARBA" id="ARBA00004613"/>
    </source>
</evidence>
<evidence type="ECO:0000313" key="15">
    <source>
        <dbReference type="Proteomes" id="UP001209878"/>
    </source>
</evidence>
<sequence>MSLNRQSPEYTRNTPTHYKSSHALWQTPKGGAVGERHKPRPKDLNVSGQPTYKSPYDVPNHHTKSSSAEEYTRKELSKPTDVIMQKFTILLCGASLIAMLANVNAGTVDPCLSNPCGDGGTCVNRGDFYTCICKWGHKCPHCQDRPNLCNNDPCKNGGKCSGGPHSYKCTCKRGYTGVNCERHVRRCDIVRCFNGGTRVETRHGCKCRCASAFTGRTCTISPRRNKCDSNPCQNGGTCSPRGHSYVCRCRRGFSGPKCHRPGDCSRCNVTANSVGYLEDVCDCSKYYQCQRIGNDWTAYRRHCPACLRWDQTTLTCSIRIAGCTLPTSTTPNPETVTCDMRAVSNDDTKYLQVTESGSLMRSCPGGTVFDQSQCACVAGQPKVTGM</sequence>
<evidence type="ECO:0000256" key="7">
    <source>
        <dbReference type="ARBA" id="ARBA00022737"/>
    </source>
</evidence>
<evidence type="ECO:0000313" key="14">
    <source>
        <dbReference type="EMBL" id="KAK2171958.1"/>
    </source>
</evidence>
<keyword evidence="3" id="KW-0963">Cytoplasm</keyword>
<dbReference type="PROSITE" id="PS00010">
    <property type="entry name" value="ASX_HYDROXYL"/>
    <property type="match status" value="1"/>
</dbReference>
<feature type="disulfide bond" evidence="11">
    <location>
        <begin position="209"/>
        <end position="218"/>
    </location>
</feature>
<feature type="domain" description="EGF-like" evidence="13">
    <location>
        <begin position="145"/>
        <end position="181"/>
    </location>
</feature>
<keyword evidence="10" id="KW-0325">Glycoprotein</keyword>
<dbReference type="GO" id="GO:0005737">
    <property type="term" value="C:cytoplasm"/>
    <property type="evidence" value="ECO:0007669"/>
    <property type="project" value="UniProtKB-SubCell"/>
</dbReference>
<dbReference type="SUPFAM" id="SSF57196">
    <property type="entry name" value="EGF/Laminin"/>
    <property type="match status" value="3"/>
</dbReference>
<keyword evidence="6" id="KW-0732">Signal</keyword>
<feature type="domain" description="EGF-like" evidence="13">
    <location>
        <begin position="223"/>
        <end position="259"/>
    </location>
</feature>
<evidence type="ECO:0000256" key="9">
    <source>
        <dbReference type="ARBA" id="ARBA00023157"/>
    </source>
</evidence>
<evidence type="ECO:0000256" key="4">
    <source>
        <dbReference type="ARBA" id="ARBA00022525"/>
    </source>
</evidence>
<dbReference type="Gene3D" id="2.10.25.10">
    <property type="entry name" value="Laminin"/>
    <property type="match status" value="3"/>
</dbReference>
<comment type="caution">
    <text evidence="11">Lacks conserved residue(s) required for the propagation of feature annotation.</text>
</comment>
<dbReference type="PROSITE" id="PS50026">
    <property type="entry name" value="EGF_3"/>
    <property type="match status" value="4"/>
</dbReference>
<evidence type="ECO:0000256" key="5">
    <source>
        <dbReference type="ARBA" id="ARBA00022536"/>
    </source>
</evidence>
<dbReference type="GO" id="GO:0005509">
    <property type="term" value="F:calcium ion binding"/>
    <property type="evidence" value="ECO:0007669"/>
    <property type="project" value="InterPro"/>
</dbReference>
<evidence type="ECO:0000256" key="6">
    <source>
        <dbReference type="ARBA" id="ARBA00022729"/>
    </source>
</evidence>
<dbReference type="InterPro" id="IPR000742">
    <property type="entry name" value="EGF"/>
</dbReference>
<feature type="compositionally biased region" description="Polar residues" evidence="12">
    <location>
        <begin position="1"/>
        <end position="18"/>
    </location>
</feature>
<keyword evidence="4" id="KW-0964">Secreted</keyword>
<dbReference type="AlphaFoldDB" id="A0AAD9KK08"/>
<dbReference type="Proteomes" id="UP001209878">
    <property type="component" value="Unassembled WGS sequence"/>
</dbReference>
<keyword evidence="5 11" id="KW-0245">EGF-like domain</keyword>
<dbReference type="Pfam" id="PF12661">
    <property type="entry name" value="hEGF"/>
    <property type="match status" value="1"/>
</dbReference>
<evidence type="ECO:0000256" key="10">
    <source>
        <dbReference type="ARBA" id="ARBA00023180"/>
    </source>
</evidence>